<dbReference type="SUPFAM" id="SSF55729">
    <property type="entry name" value="Acyl-CoA N-acyltransferases (Nat)"/>
    <property type="match status" value="1"/>
</dbReference>
<dbReference type="PROSITE" id="PS51186">
    <property type="entry name" value="GNAT"/>
    <property type="match status" value="1"/>
</dbReference>
<evidence type="ECO:0000259" key="1">
    <source>
        <dbReference type="PROSITE" id="PS51186"/>
    </source>
</evidence>
<protein>
    <submittedName>
        <fullName evidence="2">GCN5 family acetyltransferase</fullName>
    </submittedName>
</protein>
<reference evidence="2 3" key="1">
    <citation type="submission" date="2015-07" db="EMBL/GenBank/DDBJ databases">
        <title>Genome sequence of Ornatilinea apprima DSM 23815.</title>
        <authorList>
            <person name="Hemp J."/>
            <person name="Ward L.M."/>
            <person name="Pace L.A."/>
            <person name="Fischer W.W."/>
        </authorList>
    </citation>
    <scope>NUCLEOTIDE SEQUENCE [LARGE SCALE GENOMIC DNA]</scope>
    <source>
        <strain evidence="2 3">P3M-1</strain>
    </source>
</reference>
<dbReference type="PANTHER" id="PTHR43617:SF38">
    <property type="entry name" value="N-ACETYLTRANSFERASE DOMAIN-CONTAINING PROTEIN"/>
    <property type="match status" value="1"/>
</dbReference>
<organism evidence="2 3">
    <name type="scientific">Ornatilinea apprima</name>
    <dbReference type="NCBI Taxonomy" id="1134406"/>
    <lineage>
        <taxon>Bacteria</taxon>
        <taxon>Bacillati</taxon>
        <taxon>Chloroflexota</taxon>
        <taxon>Anaerolineae</taxon>
        <taxon>Anaerolineales</taxon>
        <taxon>Anaerolineaceae</taxon>
        <taxon>Ornatilinea</taxon>
    </lineage>
</organism>
<dbReference type="PATRIC" id="fig|1134406.4.peg.2562"/>
<dbReference type="STRING" id="1134406.ADN00_10455"/>
<dbReference type="Pfam" id="PF00583">
    <property type="entry name" value="Acetyltransf_1"/>
    <property type="match status" value="1"/>
</dbReference>
<dbReference type="AlphaFoldDB" id="A0A0P6XL83"/>
<keyword evidence="3" id="KW-1185">Reference proteome</keyword>
<dbReference type="InterPro" id="IPR000182">
    <property type="entry name" value="GNAT_dom"/>
</dbReference>
<gene>
    <name evidence="2" type="ORF">ADN00_10455</name>
</gene>
<dbReference type="InterPro" id="IPR050276">
    <property type="entry name" value="MshD_Acetyltransferase"/>
</dbReference>
<feature type="domain" description="N-acetyltransferase" evidence="1">
    <location>
        <begin position="5"/>
        <end position="154"/>
    </location>
</feature>
<dbReference type="OrthoDB" id="9805924at2"/>
<name>A0A0P6XL83_9CHLR</name>
<sequence length="154" mass="18206">MNRGIKIRKAAPRDVETLAFFNTAMAWETEGKRLDPETITRGLQNLLRRPELGYYLVAELDGEVAGALMITTEWSDWRNGLFWWIQSVYVRPEYRRQGVFKRLFVEVENLAHQEAEVCGLRLYVEHTNHTAQRTYRALGMQESGYRLYEKEFDR</sequence>
<keyword evidence="2" id="KW-0808">Transferase</keyword>
<dbReference type="PANTHER" id="PTHR43617">
    <property type="entry name" value="L-AMINO ACID N-ACETYLTRANSFERASE"/>
    <property type="match status" value="1"/>
</dbReference>
<dbReference type="RefSeq" id="WP_075062945.1">
    <property type="nucleotide sequence ID" value="NZ_LGCL01000024.1"/>
</dbReference>
<evidence type="ECO:0000313" key="2">
    <source>
        <dbReference type="EMBL" id="KPL76989.1"/>
    </source>
</evidence>
<dbReference type="Proteomes" id="UP000050417">
    <property type="component" value="Unassembled WGS sequence"/>
</dbReference>
<dbReference type="InterPro" id="IPR016181">
    <property type="entry name" value="Acyl_CoA_acyltransferase"/>
</dbReference>
<dbReference type="EMBL" id="LGCL01000024">
    <property type="protein sequence ID" value="KPL76989.1"/>
    <property type="molecule type" value="Genomic_DNA"/>
</dbReference>
<evidence type="ECO:0000313" key="3">
    <source>
        <dbReference type="Proteomes" id="UP000050417"/>
    </source>
</evidence>
<proteinExistence type="predicted"/>
<comment type="caution">
    <text evidence="2">The sequence shown here is derived from an EMBL/GenBank/DDBJ whole genome shotgun (WGS) entry which is preliminary data.</text>
</comment>
<dbReference type="Gene3D" id="3.40.630.30">
    <property type="match status" value="1"/>
</dbReference>
<dbReference type="CDD" id="cd04301">
    <property type="entry name" value="NAT_SF"/>
    <property type="match status" value="1"/>
</dbReference>
<dbReference type="GO" id="GO:0016747">
    <property type="term" value="F:acyltransferase activity, transferring groups other than amino-acyl groups"/>
    <property type="evidence" value="ECO:0007669"/>
    <property type="project" value="InterPro"/>
</dbReference>
<accession>A0A0P6XL83</accession>